<evidence type="ECO:0000313" key="2">
    <source>
        <dbReference type="Proteomes" id="UP000016511"/>
    </source>
</evidence>
<sequence length="44" mass="4948">MKSLEKRYAGLFSAGAQGASILFFFRISCFQPPELLLLRQVISI</sequence>
<organism evidence="1 2">
    <name type="scientific">Aneurinibacillus aneurinilyticus ATCC 12856</name>
    <dbReference type="NCBI Taxonomy" id="649747"/>
    <lineage>
        <taxon>Bacteria</taxon>
        <taxon>Bacillati</taxon>
        <taxon>Bacillota</taxon>
        <taxon>Bacilli</taxon>
        <taxon>Bacillales</taxon>
        <taxon>Paenibacillaceae</taxon>
        <taxon>Aneurinibacillus group</taxon>
        <taxon>Aneurinibacillus</taxon>
    </lineage>
</organism>
<reference evidence="1 2" key="1">
    <citation type="submission" date="2013-08" db="EMBL/GenBank/DDBJ databases">
        <authorList>
            <person name="Weinstock G."/>
            <person name="Sodergren E."/>
            <person name="Wylie T."/>
            <person name="Fulton L."/>
            <person name="Fulton R."/>
            <person name="Fronick C."/>
            <person name="O'Laughlin M."/>
            <person name="Godfrey J."/>
            <person name="Miner T."/>
            <person name="Herter B."/>
            <person name="Appelbaum E."/>
            <person name="Cordes M."/>
            <person name="Lek S."/>
            <person name="Wollam A."/>
            <person name="Pepin K.H."/>
            <person name="Palsikar V.B."/>
            <person name="Mitreva M."/>
            <person name="Wilson R.K."/>
        </authorList>
    </citation>
    <scope>NUCLEOTIDE SEQUENCE [LARGE SCALE GENOMIC DNA]</scope>
    <source>
        <strain evidence="1 2">ATCC 12856</strain>
    </source>
</reference>
<protein>
    <submittedName>
        <fullName evidence="1">Uncharacterized protein</fullName>
    </submittedName>
</protein>
<evidence type="ECO:0000313" key="1">
    <source>
        <dbReference type="EMBL" id="ERI10734.1"/>
    </source>
</evidence>
<proteinExistence type="predicted"/>
<dbReference type="Proteomes" id="UP000016511">
    <property type="component" value="Unassembled WGS sequence"/>
</dbReference>
<comment type="caution">
    <text evidence="1">The sequence shown here is derived from an EMBL/GenBank/DDBJ whole genome shotgun (WGS) entry which is preliminary data.</text>
</comment>
<keyword evidence="2" id="KW-1185">Reference proteome</keyword>
<dbReference type="HOGENOM" id="CLU_3211731_0_0_9"/>
<name>U1WQ50_ANEAE</name>
<accession>U1WQ50</accession>
<dbReference type="AlphaFoldDB" id="U1WQ50"/>
<dbReference type="STRING" id="649747.HMPREF0083_01152"/>
<gene>
    <name evidence="1" type="ORF">HMPREF0083_01152</name>
</gene>
<dbReference type="EMBL" id="AWSJ01000071">
    <property type="protein sequence ID" value="ERI10734.1"/>
    <property type="molecule type" value="Genomic_DNA"/>
</dbReference>